<sequence length="162" mass="18933">MSKLLGSLNERRRLKYAINFEQQKGDSFWDLADTLTREQELKQEVLNSKLRRQTFALKAESRRLDNLMIVGHRLEQEEDTIVATDATENISTIVQNESRGDLAKSNITVYSQDPLQEFEGVSPSPVERFYYWIQRFVSVPVREKLARLKTSFLEIINDRHTV</sequence>
<evidence type="ECO:0000313" key="2">
    <source>
        <dbReference type="Proteomes" id="UP000001554"/>
    </source>
</evidence>
<dbReference type="GeneID" id="118403369"/>
<reference evidence="3" key="3">
    <citation type="submission" date="2025-04" db="UniProtKB">
        <authorList>
            <consortium name="RefSeq"/>
        </authorList>
    </citation>
    <scope>IDENTIFICATION</scope>
    <source>
        <strain evidence="3">S238N-H82</strain>
        <tissue evidence="3">Testes</tissue>
    </source>
</reference>
<dbReference type="OrthoDB" id="10008039at2759"/>
<dbReference type="AlphaFoldDB" id="C3XSN8"/>
<evidence type="ECO:0000313" key="1">
    <source>
        <dbReference type="EMBL" id="EEN68959.1"/>
    </source>
</evidence>
<dbReference type="OMA" id="YAINFEQ"/>
<dbReference type="Proteomes" id="UP000001554">
    <property type="component" value="Chromosome 16"/>
</dbReference>
<dbReference type="EMBL" id="GG666459">
    <property type="protein sequence ID" value="EEN68959.1"/>
    <property type="molecule type" value="Genomic_DNA"/>
</dbReference>
<dbReference type="KEGG" id="bfo:118403369"/>
<dbReference type="InParanoid" id="C3XSN8"/>
<protein>
    <submittedName>
        <fullName evidence="3">Uncharacterized protein LOC118403369</fullName>
    </submittedName>
</protein>
<reference evidence="2" key="2">
    <citation type="journal article" date="2020" name="Nat. Ecol. Evol.">
        <title>Deeply conserved synteny resolves early events in vertebrate evolution.</title>
        <authorList>
            <person name="Simakov O."/>
            <person name="Marletaz F."/>
            <person name="Yue J.X."/>
            <person name="O'Connell B."/>
            <person name="Jenkins J."/>
            <person name="Brandt A."/>
            <person name="Calef R."/>
            <person name="Tung C.H."/>
            <person name="Huang T.K."/>
            <person name="Schmutz J."/>
            <person name="Satoh N."/>
            <person name="Yu J.K."/>
            <person name="Putnam N.H."/>
            <person name="Green R.E."/>
            <person name="Rokhsar D.S."/>
        </authorList>
    </citation>
    <scope>NUCLEOTIDE SEQUENCE [LARGE SCALE GENOMIC DNA]</scope>
    <source>
        <strain evidence="2">S238N-H82</strain>
    </source>
</reference>
<evidence type="ECO:0000313" key="3">
    <source>
        <dbReference type="RefSeq" id="XP_035657963.1"/>
    </source>
</evidence>
<organism>
    <name type="scientific">Branchiostoma floridae</name>
    <name type="common">Florida lancelet</name>
    <name type="synonym">Amphioxus</name>
    <dbReference type="NCBI Taxonomy" id="7739"/>
    <lineage>
        <taxon>Eukaryota</taxon>
        <taxon>Metazoa</taxon>
        <taxon>Chordata</taxon>
        <taxon>Cephalochordata</taxon>
        <taxon>Leptocardii</taxon>
        <taxon>Amphioxiformes</taxon>
        <taxon>Branchiostomatidae</taxon>
        <taxon>Branchiostoma</taxon>
    </lineage>
</organism>
<name>C3XSN8_BRAFL</name>
<keyword evidence="2" id="KW-1185">Reference proteome</keyword>
<reference evidence="1" key="1">
    <citation type="journal article" date="2008" name="Nature">
        <title>The amphioxus genome and the evolution of the chordate karyotype.</title>
        <authorList>
            <consortium name="US DOE Joint Genome Institute (JGI-PGF)"/>
            <person name="Putnam N.H."/>
            <person name="Butts T."/>
            <person name="Ferrier D.E.K."/>
            <person name="Furlong R.F."/>
            <person name="Hellsten U."/>
            <person name="Kawashima T."/>
            <person name="Robinson-Rechavi M."/>
            <person name="Shoguchi E."/>
            <person name="Terry A."/>
            <person name="Yu J.-K."/>
            <person name="Benito-Gutierrez E.L."/>
            <person name="Dubchak I."/>
            <person name="Garcia-Fernandez J."/>
            <person name="Gibson-Brown J.J."/>
            <person name="Grigoriev I.V."/>
            <person name="Horton A.C."/>
            <person name="de Jong P.J."/>
            <person name="Jurka J."/>
            <person name="Kapitonov V.V."/>
            <person name="Kohara Y."/>
            <person name="Kuroki Y."/>
            <person name="Lindquist E."/>
            <person name="Lucas S."/>
            <person name="Osoegawa K."/>
            <person name="Pennacchio L.A."/>
            <person name="Salamov A.A."/>
            <person name="Satou Y."/>
            <person name="Sauka-Spengler T."/>
            <person name="Schmutz J."/>
            <person name="Shin-I T."/>
            <person name="Toyoda A."/>
            <person name="Bronner-Fraser M."/>
            <person name="Fujiyama A."/>
            <person name="Holland L.Z."/>
            <person name="Holland P.W.H."/>
            <person name="Satoh N."/>
            <person name="Rokhsar D.S."/>
        </authorList>
    </citation>
    <scope>NUCLEOTIDE SEQUENCE [LARGE SCALE GENOMIC DNA]</scope>
    <source>
        <strain evidence="1">S238N-H82</strain>
        <tissue evidence="1">Testes</tissue>
    </source>
</reference>
<gene>
    <name evidence="3" type="primary">LOC118403369</name>
    <name evidence="1" type="ORF">BRAFLDRAFT_74729</name>
</gene>
<proteinExistence type="predicted"/>
<dbReference type="RefSeq" id="XP_035657963.1">
    <property type="nucleotide sequence ID" value="XM_035802070.1"/>
</dbReference>
<accession>C3XSN8</accession>